<dbReference type="Proteomes" id="UP000622638">
    <property type="component" value="Unassembled WGS sequence"/>
</dbReference>
<sequence length="254" mass="25325">MTALPDLPTLAAAQTVVIKGDIAANVARHVALAALAAGKGAKLILFPELSLTGYEPELAGELALRPDDACLAPLREAAAAHNIVINAGAPLVNDGGLPLIAALTFRPDGTTAVYTKQYLHDGEESAFAAGQGGTMLDVAGAAIALAVCADFGQPAHALAAAHAGAHVYAASVLVSVNGYDNDAALLQGHAAAHAMPVLMANHGGPSGGWHCAGRSTVWDEKGRLVVAAPGAGECLLLAGRSGGAWSGRVIDTAG</sequence>
<feature type="domain" description="CN hydrolase" evidence="2">
    <location>
        <begin position="8"/>
        <end position="242"/>
    </location>
</feature>
<accession>A0A6I3T167</accession>
<dbReference type="Gene3D" id="3.60.110.10">
    <property type="entry name" value="Carbon-nitrogen hydrolase"/>
    <property type="match status" value="1"/>
</dbReference>
<dbReference type="EMBL" id="BMKG01000026">
    <property type="protein sequence ID" value="GGC19111.1"/>
    <property type="molecule type" value="Genomic_DNA"/>
</dbReference>
<gene>
    <name evidence="3" type="ORF">GCM10011572_45750</name>
    <name evidence="4" type="ORF">GM672_18150</name>
</gene>
<evidence type="ECO:0000313" key="6">
    <source>
        <dbReference type="Proteomes" id="UP000622638"/>
    </source>
</evidence>
<keyword evidence="1 4" id="KW-0378">Hydrolase</keyword>
<evidence type="ECO:0000256" key="1">
    <source>
        <dbReference type="ARBA" id="ARBA00022801"/>
    </source>
</evidence>
<dbReference type="GO" id="GO:0033388">
    <property type="term" value="P:putrescine biosynthetic process from arginine"/>
    <property type="evidence" value="ECO:0007669"/>
    <property type="project" value="TreeGrafter"/>
</dbReference>
<keyword evidence="6" id="KW-1185">Reference proteome</keyword>
<reference evidence="3" key="4">
    <citation type="submission" date="2024-05" db="EMBL/GenBank/DDBJ databases">
        <authorList>
            <person name="Sun Q."/>
            <person name="Zhou Y."/>
        </authorList>
    </citation>
    <scope>NUCLEOTIDE SEQUENCE</scope>
    <source>
        <strain evidence="3">CGMCC 1.15931</strain>
    </source>
</reference>
<protein>
    <submittedName>
        <fullName evidence="3 4">Hydrolase</fullName>
    </submittedName>
</protein>
<dbReference type="InterPro" id="IPR003010">
    <property type="entry name" value="C-N_Hydrolase"/>
</dbReference>
<dbReference type="Pfam" id="PF00795">
    <property type="entry name" value="CN_hydrolase"/>
    <property type="match status" value="1"/>
</dbReference>
<dbReference type="GO" id="GO:0050126">
    <property type="term" value="F:N-carbamoylputrescine amidase activity"/>
    <property type="evidence" value="ECO:0007669"/>
    <property type="project" value="TreeGrafter"/>
</dbReference>
<dbReference type="InterPro" id="IPR050345">
    <property type="entry name" value="Aliph_Amidase/BUP"/>
</dbReference>
<reference evidence="4 5" key="3">
    <citation type="submission" date="2019-11" db="EMBL/GenBank/DDBJ databases">
        <title>Type strains purchased from KCTC, JCM and DSMZ.</title>
        <authorList>
            <person name="Lu H."/>
        </authorList>
    </citation>
    <scope>NUCLEOTIDE SEQUENCE [LARGE SCALE GENOMIC DNA]</scope>
    <source>
        <strain evidence="4 5">KCTC 52429</strain>
    </source>
</reference>
<evidence type="ECO:0000313" key="5">
    <source>
        <dbReference type="Proteomes" id="UP000430634"/>
    </source>
</evidence>
<comment type="caution">
    <text evidence="4">The sequence shown here is derived from an EMBL/GenBank/DDBJ whole genome shotgun (WGS) entry which is preliminary data.</text>
</comment>
<dbReference type="InterPro" id="IPR036526">
    <property type="entry name" value="C-N_Hydrolase_sf"/>
</dbReference>
<dbReference type="AlphaFoldDB" id="A0A6I3T167"/>
<evidence type="ECO:0000313" key="4">
    <source>
        <dbReference type="EMBL" id="MTV54655.1"/>
    </source>
</evidence>
<dbReference type="PROSITE" id="PS50263">
    <property type="entry name" value="CN_HYDROLASE"/>
    <property type="match status" value="1"/>
</dbReference>
<name>A0A6I3T167_9BURK</name>
<proteinExistence type="predicted"/>
<dbReference type="EMBL" id="WNKZ01000057">
    <property type="protein sequence ID" value="MTV54655.1"/>
    <property type="molecule type" value="Genomic_DNA"/>
</dbReference>
<reference evidence="3" key="1">
    <citation type="journal article" date="2014" name="Int. J. Syst. Evol. Microbiol.">
        <title>Complete genome of a new Firmicutes species belonging to the dominant human colonic microbiota ('Ruminococcus bicirculans') reveals two chromosomes and a selective capacity to utilize plant glucans.</title>
        <authorList>
            <consortium name="NISC Comparative Sequencing Program"/>
            <person name="Wegmann U."/>
            <person name="Louis P."/>
            <person name="Goesmann A."/>
            <person name="Henrissat B."/>
            <person name="Duncan S.H."/>
            <person name="Flint H.J."/>
        </authorList>
    </citation>
    <scope>NUCLEOTIDE SEQUENCE</scope>
    <source>
        <strain evidence="3">CGMCC 1.15931</strain>
    </source>
</reference>
<dbReference type="PANTHER" id="PTHR43674">
    <property type="entry name" value="NITRILASE C965.09-RELATED"/>
    <property type="match status" value="1"/>
</dbReference>
<organism evidence="4 5">
    <name type="scientific">Pseudoduganella buxea</name>
    <dbReference type="NCBI Taxonomy" id="1949069"/>
    <lineage>
        <taxon>Bacteria</taxon>
        <taxon>Pseudomonadati</taxon>
        <taxon>Pseudomonadota</taxon>
        <taxon>Betaproteobacteria</taxon>
        <taxon>Burkholderiales</taxon>
        <taxon>Oxalobacteraceae</taxon>
        <taxon>Telluria group</taxon>
        <taxon>Pseudoduganella</taxon>
    </lineage>
</organism>
<dbReference type="CDD" id="cd07197">
    <property type="entry name" value="nitrilase"/>
    <property type="match status" value="1"/>
</dbReference>
<evidence type="ECO:0000313" key="3">
    <source>
        <dbReference type="EMBL" id="GGC19111.1"/>
    </source>
</evidence>
<reference evidence="6" key="2">
    <citation type="journal article" date="2019" name="Int. J. Syst. Evol. Microbiol.">
        <title>The Global Catalogue of Microorganisms (GCM) 10K type strain sequencing project: providing services to taxonomists for standard genome sequencing and annotation.</title>
        <authorList>
            <consortium name="The Broad Institute Genomics Platform"/>
            <consortium name="The Broad Institute Genome Sequencing Center for Infectious Disease"/>
            <person name="Wu L."/>
            <person name="Ma J."/>
        </authorList>
    </citation>
    <scope>NUCLEOTIDE SEQUENCE [LARGE SCALE GENOMIC DNA]</scope>
    <source>
        <strain evidence="6">CGMCC 1.15931</strain>
    </source>
</reference>
<dbReference type="SUPFAM" id="SSF56317">
    <property type="entry name" value="Carbon-nitrogen hydrolase"/>
    <property type="match status" value="1"/>
</dbReference>
<evidence type="ECO:0000259" key="2">
    <source>
        <dbReference type="PROSITE" id="PS50263"/>
    </source>
</evidence>
<dbReference type="RefSeq" id="WP_170300126.1">
    <property type="nucleotide sequence ID" value="NZ_BMKG01000026.1"/>
</dbReference>
<dbReference type="PANTHER" id="PTHR43674:SF2">
    <property type="entry name" value="BETA-UREIDOPROPIONASE"/>
    <property type="match status" value="1"/>
</dbReference>
<dbReference type="Proteomes" id="UP000430634">
    <property type="component" value="Unassembled WGS sequence"/>
</dbReference>